<dbReference type="AlphaFoldDB" id="A0A2T7P6U5"/>
<keyword evidence="4" id="KW-1185">Reference proteome</keyword>
<sequence length="402" mass="44051">MINIPEHSPYFKCKAGGEGVRKVGYHSALISLCSSSSESDGDLAMLTFPEVTVTPHPIVVPGDVEVSIRMRVRQEVASDLTLDLRIERFVGFFWLTIPCIDNVGSCSYPNVCEELSSANTNRENVTTCPQQLNASGVPCTCPVQPGDYVINKAVFQVPEMTGIWSLIAMGDYRVTGRLIETSTGRELACQNMELSSDLGSHPFASFSSIFFSDSRAENMLWASFVAVVALLSQPTGGTMPFSVKDCSSSAPLLTTSDIRVIPYPVQVPGFVTASGRMVLNRPVGGDLTLEVKMKKHVKWNIWTPVPCLGNIGSWDFDDVCGRLSSISPVNCPPQLIKDNFPCTCPFTPGTYVIRNAIFHIPHSGGFWSWMKKGDYRLTARLTTSKGRELACQRVEMTIAGWL</sequence>
<gene>
    <name evidence="3" type="ORF">C0Q70_11726</name>
</gene>
<dbReference type="EMBL" id="PZQS01000006">
    <property type="protein sequence ID" value="PVD29129.1"/>
    <property type="molecule type" value="Genomic_DNA"/>
</dbReference>
<dbReference type="OrthoDB" id="6409159at2759"/>
<protein>
    <recommendedName>
        <fullName evidence="2">MD-2-related lipid-recognition domain-containing protein</fullName>
    </recommendedName>
</protein>
<feature type="domain" description="MD-2-related lipid-recognition" evidence="2">
    <location>
        <begin position="243"/>
        <end position="396"/>
    </location>
</feature>
<name>A0A2T7P6U5_POMCA</name>
<dbReference type="Gene3D" id="2.70.220.10">
    <property type="entry name" value="Ganglioside GM2 activator"/>
    <property type="match status" value="2"/>
</dbReference>
<dbReference type="InterPro" id="IPR028996">
    <property type="entry name" value="GM2-AP"/>
</dbReference>
<dbReference type="Proteomes" id="UP000245119">
    <property type="component" value="Linkage Group LG6"/>
</dbReference>
<dbReference type="InterPro" id="IPR036846">
    <property type="entry name" value="GM2-AP_sf"/>
</dbReference>
<evidence type="ECO:0000313" key="4">
    <source>
        <dbReference type="Proteomes" id="UP000245119"/>
    </source>
</evidence>
<evidence type="ECO:0000313" key="3">
    <source>
        <dbReference type="EMBL" id="PVD29129.1"/>
    </source>
</evidence>
<keyword evidence="1" id="KW-0732">Signal</keyword>
<dbReference type="Pfam" id="PF02221">
    <property type="entry name" value="E1_DerP2_DerF2"/>
    <property type="match status" value="2"/>
</dbReference>
<dbReference type="GO" id="GO:0009898">
    <property type="term" value="C:cytoplasmic side of plasma membrane"/>
    <property type="evidence" value="ECO:0007669"/>
    <property type="project" value="TreeGrafter"/>
</dbReference>
<dbReference type="SUPFAM" id="SSF63707">
    <property type="entry name" value="Ganglioside M2 (gm2) activator"/>
    <property type="match status" value="2"/>
</dbReference>
<dbReference type="PANTHER" id="PTHR17357">
    <property type="entry name" value="GM2 GANGLIOSIDE ACTIVATOR PROTEIN"/>
    <property type="match status" value="1"/>
</dbReference>
<dbReference type="GO" id="GO:0005319">
    <property type="term" value="F:lipid transporter activity"/>
    <property type="evidence" value="ECO:0007669"/>
    <property type="project" value="TreeGrafter"/>
</dbReference>
<dbReference type="InterPro" id="IPR003172">
    <property type="entry name" value="ML_dom"/>
</dbReference>
<organism evidence="3 4">
    <name type="scientific">Pomacea canaliculata</name>
    <name type="common">Golden apple snail</name>
    <dbReference type="NCBI Taxonomy" id="400727"/>
    <lineage>
        <taxon>Eukaryota</taxon>
        <taxon>Metazoa</taxon>
        <taxon>Spiralia</taxon>
        <taxon>Lophotrochozoa</taxon>
        <taxon>Mollusca</taxon>
        <taxon>Gastropoda</taxon>
        <taxon>Caenogastropoda</taxon>
        <taxon>Architaenioglossa</taxon>
        <taxon>Ampullarioidea</taxon>
        <taxon>Ampullariidae</taxon>
        <taxon>Pomacea</taxon>
    </lineage>
</organism>
<evidence type="ECO:0000259" key="2">
    <source>
        <dbReference type="SMART" id="SM00737"/>
    </source>
</evidence>
<dbReference type="GO" id="GO:0006689">
    <property type="term" value="P:ganglioside catabolic process"/>
    <property type="evidence" value="ECO:0007669"/>
    <property type="project" value="InterPro"/>
</dbReference>
<reference evidence="3 4" key="1">
    <citation type="submission" date="2018-04" db="EMBL/GenBank/DDBJ databases">
        <title>The genome of golden apple snail Pomacea canaliculata provides insight into stress tolerance and invasive adaptation.</title>
        <authorList>
            <person name="Liu C."/>
            <person name="Liu B."/>
            <person name="Ren Y."/>
            <person name="Zhang Y."/>
            <person name="Wang H."/>
            <person name="Li S."/>
            <person name="Jiang F."/>
            <person name="Yin L."/>
            <person name="Zhang G."/>
            <person name="Qian W."/>
            <person name="Fan W."/>
        </authorList>
    </citation>
    <scope>NUCLEOTIDE SEQUENCE [LARGE SCALE GENOMIC DNA]</scope>
    <source>
        <strain evidence="3">SZHN2017</strain>
        <tissue evidence="3">Muscle</tissue>
    </source>
</reference>
<dbReference type="PANTHER" id="PTHR17357:SF0">
    <property type="entry name" value="GANGLIOSIDE GM2 ACTIVATOR"/>
    <property type="match status" value="1"/>
</dbReference>
<accession>A0A2T7P6U5</accession>
<feature type="domain" description="MD-2-related lipid-recognition" evidence="2">
    <location>
        <begin position="30"/>
        <end position="194"/>
    </location>
</feature>
<proteinExistence type="predicted"/>
<dbReference type="GO" id="GO:0008047">
    <property type="term" value="F:enzyme activator activity"/>
    <property type="evidence" value="ECO:0007669"/>
    <property type="project" value="InterPro"/>
</dbReference>
<comment type="caution">
    <text evidence="3">The sequence shown here is derived from an EMBL/GenBank/DDBJ whole genome shotgun (WGS) entry which is preliminary data.</text>
</comment>
<dbReference type="SMART" id="SM00737">
    <property type="entry name" value="ML"/>
    <property type="match status" value="2"/>
</dbReference>
<evidence type="ECO:0000256" key="1">
    <source>
        <dbReference type="ARBA" id="ARBA00022729"/>
    </source>
</evidence>